<dbReference type="EMBL" id="CP046640">
    <property type="protein sequence ID" value="QTL96814.1"/>
    <property type="molecule type" value="Genomic_DNA"/>
</dbReference>
<dbReference type="UniPathway" id="UPA00359">
    <property type="reaction ID" value="UER00482"/>
</dbReference>
<feature type="binding site" evidence="13">
    <location>
        <begin position="69"/>
        <end position="76"/>
    </location>
    <ligand>
        <name>ATP</name>
        <dbReference type="ChEBI" id="CHEBI:30616"/>
    </ligand>
</feature>
<dbReference type="GO" id="GO:0009245">
    <property type="term" value="P:lipid A biosynthetic process"/>
    <property type="evidence" value="ECO:0007669"/>
    <property type="project" value="UniProtKB-UniRule"/>
</dbReference>
<evidence type="ECO:0000256" key="3">
    <source>
        <dbReference type="ARBA" id="ARBA00012071"/>
    </source>
</evidence>
<dbReference type="HAMAP" id="MF_00409">
    <property type="entry name" value="LpxK"/>
    <property type="match status" value="1"/>
</dbReference>
<keyword evidence="8 13" id="KW-0547">Nucleotide-binding</keyword>
<dbReference type="EC" id="2.7.1.130" evidence="3 13"/>
<dbReference type="Pfam" id="PF02606">
    <property type="entry name" value="LpxK"/>
    <property type="match status" value="1"/>
</dbReference>
<sequence>MFAVKLENYLKELVDGKRNKLLDKLLLLILNFLEQVYKLLLFFRKILYSSGLIKKTKLAPVLISIGNITAGGTGKTPVVKYLAEGLNNKGINTAVVSRGYGSETEGPLLVSDGCVETASYEEAGDEALMLSRLMEGFPVAIGKKRAAAGRLVQERFKLDLILLDDAFQHWQLARDIDIVVIDGLNPFANRHLLPRGYLREPLTALNRGDIFIITRADLIAESQLQKIKEEISKYNKTSLIYTAVYKSVYLRFLDIAGKSSVEPVVSHTARKILAFSGLGNPASFYQTLNKNGFNVAEMIEYPDHYRYQEDDFDYIGRKASEEGIKLVLTTEKDAVKFKDKMISSLKLQGISLAVLGIELEINNGADLLDKLAVQVGSV</sequence>
<evidence type="ECO:0000256" key="2">
    <source>
        <dbReference type="ARBA" id="ARBA00004870"/>
    </source>
</evidence>
<dbReference type="KEGG" id="ifn:GM661_01905"/>
<dbReference type="GO" id="GO:0005524">
    <property type="term" value="F:ATP binding"/>
    <property type="evidence" value="ECO:0007669"/>
    <property type="project" value="UniProtKB-UniRule"/>
</dbReference>
<dbReference type="AlphaFoldDB" id="A0A8A7KF80"/>
<evidence type="ECO:0000256" key="7">
    <source>
        <dbReference type="ARBA" id="ARBA00022679"/>
    </source>
</evidence>
<evidence type="ECO:0000256" key="1">
    <source>
        <dbReference type="ARBA" id="ARBA00002274"/>
    </source>
</evidence>
<accession>A0A8A7KF80</accession>
<dbReference type="GO" id="GO:0005886">
    <property type="term" value="C:plasma membrane"/>
    <property type="evidence" value="ECO:0007669"/>
    <property type="project" value="TreeGrafter"/>
</dbReference>
<keyword evidence="9 13" id="KW-0418">Kinase</keyword>
<dbReference type="NCBIfam" id="TIGR00682">
    <property type="entry name" value="lpxK"/>
    <property type="match status" value="1"/>
</dbReference>
<keyword evidence="5 13" id="KW-0444">Lipid biosynthesis</keyword>
<gene>
    <name evidence="13 14" type="primary">lpxK</name>
    <name evidence="14" type="ORF">GM661_01905</name>
</gene>
<dbReference type="RefSeq" id="WP_230868501.1">
    <property type="nucleotide sequence ID" value="NZ_CP046640.1"/>
</dbReference>
<comment type="pathway">
    <text evidence="2 13">Glycolipid biosynthesis; lipid IV(A) biosynthesis; lipid IV(A) from (3R)-3-hydroxytetradecanoyl-[acyl-carrier-protein] and UDP-N-acetyl-alpha-D-glucosamine: step 6/6.</text>
</comment>
<dbReference type="PANTHER" id="PTHR42724:SF1">
    <property type="entry name" value="TETRAACYLDISACCHARIDE 4'-KINASE, MITOCHONDRIAL-RELATED"/>
    <property type="match status" value="1"/>
</dbReference>
<dbReference type="GO" id="GO:0009029">
    <property type="term" value="F:lipid-A 4'-kinase activity"/>
    <property type="evidence" value="ECO:0007669"/>
    <property type="project" value="UniProtKB-UniRule"/>
</dbReference>
<keyword evidence="15" id="KW-1185">Reference proteome</keyword>
<evidence type="ECO:0000256" key="12">
    <source>
        <dbReference type="ARBA" id="ARBA00029757"/>
    </source>
</evidence>
<name>A0A8A7KF80_9FIRM</name>
<evidence type="ECO:0000313" key="15">
    <source>
        <dbReference type="Proteomes" id="UP000665020"/>
    </source>
</evidence>
<evidence type="ECO:0000256" key="8">
    <source>
        <dbReference type="ARBA" id="ARBA00022741"/>
    </source>
</evidence>
<comment type="function">
    <text evidence="1 13">Transfers the gamma-phosphate of ATP to the 4'-position of a tetraacyldisaccharide 1-phosphate intermediate (termed DS-1-P) to form tetraacyldisaccharide 1,4'-bis-phosphate (lipid IVA).</text>
</comment>
<reference evidence="14" key="1">
    <citation type="submission" date="2019-12" db="EMBL/GenBank/DDBJ databases">
        <authorList>
            <person name="zhang j."/>
            <person name="sun C.M."/>
        </authorList>
    </citation>
    <scope>NUCLEOTIDE SEQUENCE</scope>
    <source>
        <strain evidence="14">NS-1</strain>
    </source>
</reference>
<keyword evidence="11 13" id="KW-0443">Lipid metabolism</keyword>
<evidence type="ECO:0000256" key="5">
    <source>
        <dbReference type="ARBA" id="ARBA00022516"/>
    </source>
</evidence>
<keyword evidence="10 13" id="KW-0067">ATP-binding</keyword>
<evidence type="ECO:0000256" key="9">
    <source>
        <dbReference type="ARBA" id="ARBA00022777"/>
    </source>
</evidence>
<proteinExistence type="inferred from homology"/>
<protein>
    <recommendedName>
        <fullName evidence="4 13">Tetraacyldisaccharide 4'-kinase</fullName>
        <ecNumber evidence="3 13">2.7.1.130</ecNumber>
    </recommendedName>
    <alternativeName>
        <fullName evidence="12 13">Lipid A 4'-kinase</fullName>
    </alternativeName>
</protein>
<dbReference type="GO" id="GO:0009244">
    <property type="term" value="P:lipopolysaccharide core region biosynthetic process"/>
    <property type="evidence" value="ECO:0007669"/>
    <property type="project" value="TreeGrafter"/>
</dbReference>
<evidence type="ECO:0000256" key="6">
    <source>
        <dbReference type="ARBA" id="ARBA00022556"/>
    </source>
</evidence>
<comment type="similarity">
    <text evidence="13">Belongs to the LpxK family.</text>
</comment>
<keyword evidence="6 13" id="KW-0441">Lipid A biosynthesis</keyword>
<evidence type="ECO:0000256" key="13">
    <source>
        <dbReference type="HAMAP-Rule" id="MF_00409"/>
    </source>
</evidence>
<dbReference type="InterPro" id="IPR027417">
    <property type="entry name" value="P-loop_NTPase"/>
</dbReference>
<evidence type="ECO:0000256" key="10">
    <source>
        <dbReference type="ARBA" id="ARBA00022840"/>
    </source>
</evidence>
<comment type="catalytic activity">
    <reaction evidence="13">
        <text>a lipid A disaccharide + ATP = a lipid IVA + ADP + H(+)</text>
        <dbReference type="Rhea" id="RHEA:67840"/>
        <dbReference type="ChEBI" id="CHEBI:15378"/>
        <dbReference type="ChEBI" id="CHEBI:30616"/>
        <dbReference type="ChEBI" id="CHEBI:176343"/>
        <dbReference type="ChEBI" id="CHEBI:176425"/>
        <dbReference type="ChEBI" id="CHEBI:456216"/>
        <dbReference type="EC" id="2.7.1.130"/>
    </reaction>
</comment>
<evidence type="ECO:0000256" key="4">
    <source>
        <dbReference type="ARBA" id="ARBA00016436"/>
    </source>
</evidence>
<organism evidence="14 15">
    <name type="scientific">Iocasia fonsfrigidae</name>
    <dbReference type="NCBI Taxonomy" id="2682810"/>
    <lineage>
        <taxon>Bacteria</taxon>
        <taxon>Bacillati</taxon>
        <taxon>Bacillota</taxon>
        <taxon>Clostridia</taxon>
        <taxon>Halanaerobiales</taxon>
        <taxon>Halanaerobiaceae</taxon>
        <taxon>Iocasia</taxon>
    </lineage>
</organism>
<dbReference type="Proteomes" id="UP000665020">
    <property type="component" value="Chromosome"/>
</dbReference>
<evidence type="ECO:0000313" key="14">
    <source>
        <dbReference type="EMBL" id="QTL96814.1"/>
    </source>
</evidence>
<dbReference type="InterPro" id="IPR003758">
    <property type="entry name" value="LpxK"/>
</dbReference>
<evidence type="ECO:0000256" key="11">
    <source>
        <dbReference type="ARBA" id="ARBA00023098"/>
    </source>
</evidence>
<keyword evidence="7 13" id="KW-0808">Transferase</keyword>
<dbReference type="PANTHER" id="PTHR42724">
    <property type="entry name" value="TETRAACYLDISACCHARIDE 4'-KINASE"/>
    <property type="match status" value="1"/>
</dbReference>
<dbReference type="SUPFAM" id="SSF52540">
    <property type="entry name" value="P-loop containing nucleoside triphosphate hydrolases"/>
    <property type="match status" value="1"/>
</dbReference>